<dbReference type="AlphaFoldDB" id="E5A0N0"/>
<protein>
    <submittedName>
        <fullName evidence="1">Predicted protein</fullName>
    </submittedName>
</protein>
<dbReference type="HOGENOM" id="CLU_2904617_0_0_1"/>
<dbReference type="VEuPathDB" id="FungiDB:LEMA_uP102210.1"/>
<evidence type="ECO:0000313" key="2">
    <source>
        <dbReference type="Proteomes" id="UP000002668"/>
    </source>
</evidence>
<reference evidence="2" key="1">
    <citation type="journal article" date="2011" name="Nat. Commun.">
        <title>Effector diversification within compartments of the Leptosphaeria maculans genome affected by Repeat-Induced Point mutations.</title>
        <authorList>
            <person name="Rouxel T."/>
            <person name="Grandaubert J."/>
            <person name="Hane J.K."/>
            <person name="Hoede C."/>
            <person name="van de Wouw A.P."/>
            <person name="Couloux A."/>
            <person name="Dominguez V."/>
            <person name="Anthouard V."/>
            <person name="Bally P."/>
            <person name="Bourras S."/>
            <person name="Cozijnsen A.J."/>
            <person name="Ciuffetti L.M."/>
            <person name="Degrave A."/>
            <person name="Dilmaghani A."/>
            <person name="Duret L."/>
            <person name="Fudal I."/>
            <person name="Goodwin S.B."/>
            <person name="Gout L."/>
            <person name="Glaser N."/>
            <person name="Linglin J."/>
            <person name="Kema G.H.J."/>
            <person name="Lapalu N."/>
            <person name="Lawrence C.B."/>
            <person name="May K."/>
            <person name="Meyer M."/>
            <person name="Ollivier B."/>
            <person name="Poulain J."/>
            <person name="Schoch C.L."/>
            <person name="Simon A."/>
            <person name="Spatafora J.W."/>
            <person name="Stachowiak A."/>
            <person name="Turgeon B.G."/>
            <person name="Tyler B.M."/>
            <person name="Vincent D."/>
            <person name="Weissenbach J."/>
            <person name="Amselem J."/>
            <person name="Quesneville H."/>
            <person name="Oliver R.P."/>
            <person name="Wincker P."/>
            <person name="Balesdent M.-H."/>
            <person name="Howlett B.J."/>
        </authorList>
    </citation>
    <scope>NUCLEOTIDE SEQUENCE [LARGE SCALE GENOMIC DNA]</scope>
    <source>
        <strain evidence="2">JN3 / isolate v23.1.3 / race Av1-4-5-6-7-8</strain>
    </source>
</reference>
<gene>
    <name evidence="1" type="ORF">LEMA_uP102210.1</name>
</gene>
<name>E5A0N0_LEPMJ</name>
<evidence type="ECO:0000313" key="1">
    <source>
        <dbReference type="EMBL" id="CBX97090.1"/>
    </source>
</evidence>
<dbReference type="EMBL" id="FP929130">
    <property type="protein sequence ID" value="CBX97090.1"/>
    <property type="molecule type" value="Genomic_DNA"/>
</dbReference>
<keyword evidence="2" id="KW-1185">Reference proteome</keyword>
<organism evidence="2">
    <name type="scientific">Leptosphaeria maculans (strain JN3 / isolate v23.1.3 / race Av1-4-5-6-7-8)</name>
    <name type="common">Blackleg fungus</name>
    <name type="synonym">Phoma lingam</name>
    <dbReference type="NCBI Taxonomy" id="985895"/>
    <lineage>
        <taxon>Eukaryota</taxon>
        <taxon>Fungi</taxon>
        <taxon>Dikarya</taxon>
        <taxon>Ascomycota</taxon>
        <taxon>Pezizomycotina</taxon>
        <taxon>Dothideomycetes</taxon>
        <taxon>Pleosporomycetidae</taxon>
        <taxon>Pleosporales</taxon>
        <taxon>Pleosporineae</taxon>
        <taxon>Leptosphaeriaceae</taxon>
        <taxon>Plenodomus</taxon>
        <taxon>Plenodomus lingam/Leptosphaeria maculans species complex</taxon>
    </lineage>
</organism>
<dbReference type="Proteomes" id="UP000002668">
    <property type="component" value="Genome"/>
</dbReference>
<dbReference type="InParanoid" id="E5A0N0"/>
<sequence length="62" mass="6873">MARENTRVRVAQAALIHIPTHMNMYMCLASAPAWNGEAVVKLDKLDAAARQRPAKHEAPPRP</sequence>
<accession>E5A0N0</accession>
<proteinExistence type="predicted"/>